<dbReference type="SUPFAM" id="SSF63825">
    <property type="entry name" value="YWTD domain"/>
    <property type="match status" value="1"/>
</dbReference>
<protein>
    <recommendedName>
        <fullName evidence="2">SMP-30/Gluconolactonase/LRE-like region domain-containing protein</fullName>
    </recommendedName>
</protein>
<dbReference type="EMBL" id="UINC01120191">
    <property type="protein sequence ID" value="SVC94521.1"/>
    <property type="molecule type" value="Genomic_DNA"/>
</dbReference>
<accession>A0A382RD84</accession>
<evidence type="ECO:0000313" key="1">
    <source>
        <dbReference type="EMBL" id="SVC94521.1"/>
    </source>
</evidence>
<proteinExistence type="predicted"/>
<organism evidence="1">
    <name type="scientific">marine metagenome</name>
    <dbReference type="NCBI Taxonomy" id="408172"/>
    <lineage>
        <taxon>unclassified sequences</taxon>
        <taxon>metagenomes</taxon>
        <taxon>ecological metagenomes</taxon>
    </lineage>
</organism>
<sequence>MANYGNHKIRKIVISSGVVTTIAGSGSQGSLDRNTGTSATFRGPWGITTDGTYLYVAESSHLIRRIE</sequence>
<gene>
    <name evidence="1" type="ORF">METZ01_LOCUS347375</name>
</gene>
<evidence type="ECO:0008006" key="2">
    <source>
        <dbReference type="Google" id="ProtNLM"/>
    </source>
</evidence>
<dbReference type="InterPro" id="IPR011042">
    <property type="entry name" value="6-blade_b-propeller_TolB-like"/>
</dbReference>
<dbReference type="AlphaFoldDB" id="A0A382RD84"/>
<dbReference type="Gene3D" id="2.120.10.30">
    <property type="entry name" value="TolB, C-terminal domain"/>
    <property type="match status" value="1"/>
</dbReference>
<name>A0A382RD84_9ZZZZ</name>
<reference evidence="1" key="1">
    <citation type="submission" date="2018-05" db="EMBL/GenBank/DDBJ databases">
        <authorList>
            <person name="Lanie J.A."/>
            <person name="Ng W.-L."/>
            <person name="Kazmierczak K.M."/>
            <person name="Andrzejewski T.M."/>
            <person name="Davidsen T.M."/>
            <person name="Wayne K.J."/>
            <person name="Tettelin H."/>
            <person name="Glass J.I."/>
            <person name="Rusch D."/>
            <person name="Podicherti R."/>
            <person name="Tsui H.-C.T."/>
            <person name="Winkler M.E."/>
        </authorList>
    </citation>
    <scope>NUCLEOTIDE SEQUENCE</scope>
</reference>